<dbReference type="EMBL" id="AUXX01000045">
    <property type="protein sequence ID" value="KZN61290.1"/>
    <property type="molecule type" value="Genomic_DNA"/>
</dbReference>
<protein>
    <submittedName>
        <fullName evidence="1">Uncharacterized protein</fullName>
    </submittedName>
</protein>
<name>A0A161YJ98_9GAMM</name>
<comment type="caution">
    <text evidence="1">The sequence shown here is derived from an EMBL/GenBank/DDBJ whole genome shotgun (WGS) entry which is preliminary data.</text>
</comment>
<sequence>MANMMMKSILCIITKKACSAFNIKAMLHQFKKIKTFNYL</sequence>
<dbReference type="Proteomes" id="UP000076661">
    <property type="component" value="Unassembled WGS sequence"/>
</dbReference>
<reference evidence="1 2" key="1">
    <citation type="submission" date="2013-07" db="EMBL/GenBank/DDBJ databases">
        <title>Comparative Genomic and Metabolomic Analysis of Twelve Strains of Pseudoalteromonas luteoviolacea.</title>
        <authorList>
            <person name="Vynne N.G."/>
            <person name="Mansson M."/>
            <person name="Gram L."/>
        </authorList>
    </citation>
    <scope>NUCLEOTIDE SEQUENCE [LARGE SCALE GENOMIC DNA]</scope>
    <source>
        <strain evidence="1 2">S4060-1</strain>
    </source>
</reference>
<dbReference type="AlphaFoldDB" id="A0A161YJ98"/>
<accession>A0A161YJ98</accession>
<gene>
    <name evidence="1" type="ORF">N478_04295</name>
</gene>
<dbReference type="PATRIC" id="fig|1365257.3.peg.4173"/>
<organism evidence="1 2">
    <name type="scientific">Pseudoalteromonas luteoviolacea S4060-1</name>
    <dbReference type="NCBI Taxonomy" id="1365257"/>
    <lineage>
        <taxon>Bacteria</taxon>
        <taxon>Pseudomonadati</taxon>
        <taxon>Pseudomonadota</taxon>
        <taxon>Gammaproteobacteria</taxon>
        <taxon>Alteromonadales</taxon>
        <taxon>Pseudoalteromonadaceae</taxon>
        <taxon>Pseudoalteromonas</taxon>
    </lineage>
</organism>
<proteinExistence type="predicted"/>
<evidence type="ECO:0000313" key="1">
    <source>
        <dbReference type="EMBL" id="KZN61290.1"/>
    </source>
</evidence>
<evidence type="ECO:0000313" key="2">
    <source>
        <dbReference type="Proteomes" id="UP000076661"/>
    </source>
</evidence>